<keyword evidence="2" id="KW-0677">Repeat</keyword>
<evidence type="ECO:0000256" key="1">
    <source>
        <dbReference type="ARBA" id="ARBA00022614"/>
    </source>
</evidence>
<comment type="caution">
    <text evidence="4">The sequence shown here is derived from an EMBL/GenBank/DDBJ whole genome shotgun (WGS) entry which is preliminary data.</text>
</comment>
<dbReference type="SUPFAM" id="SSF52047">
    <property type="entry name" value="RNI-like"/>
    <property type="match status" value="1"/>
</dbReference>
<proteinExistence type="predicted"/>
<dbReference type="AlphaFoldDB" id="A0AB34K7T4"/>
<name>A0AB34K7T4_PRYPA</name>
<dbReference type="EMBL" id="JBGBPQ010000001">
    <property type="protein sequence ID" value="KAL1530553.1"/>
    <property type="molecule type" value="Genomic_DNA"/>
</dbReference>
<evidence type="ECO:0000313" key="5">
    <source>
        <dbReference type="Proteomes" id="UP001515480"/>
    </source>
</evidence>
<dbReference type="SMART" id="SM00368">
    <property type="entry name" value="LRR_RI"/>
    <property type="match status" value="3"/>
</dbReference>
<keyword evidence="1" id="KW-0433">Leucine-rich repeat</keyword>
<dbReference type="PROSITE" id="PS51450">
    <property type="entry name" value="LRR"/>
    <property type="match status" value="1"/>
</dbReference>
<accession>A0AB34K7T4</accession>
<dbReference type="Pfam" id="PF12799">
    <property type="entry name" value="LRR_4"/>
    <property type="match status" value="1"/>
</dbReference>
<dbReference type="Gene3D" id="3.80.10.10">
    <property type="entry name" value="Ribonuclease Inhibitor"/>
    <property type="match status" value="1"/>
</dbReference>
<keyword evidence="5" id="KW-1185">Reference proteome</keyword>
<sequence>MRKAPFDVSDHSSNKEFRLKIVIWKKEASNSSAPPPRPSSSSPPPRPLRTMPAKSDEERDIAFLRRLVCRCWPSGMNLRKEILLDAPIEELPSERDGGRDALELPKGTSAFAKAAGLANGSSAGDTHSKGHRRVISADSVMDPLMELNVPAARKETKETKVTHLLDLPDDALFALASNEAFLGEIEALSLTCRRLNNLFLPVRAYNPLLLKTRAKSVSAIRNSSILFWNASLISAQDIALFVSWLNRNPSRSLTTLYLNHNSVTDVGLTEFLSCRGLPRLRHLSLASNALGDKGVMLLRNELAANRMLAGIHELNLRGNHLTKATRAAFQRLHHQNSMFVAV</sequence>
<reference evidence="4 5" key="1">
    <citation type="journal article" date="2024" name="Science">
        <title>Giant polyketide synthase enzymes in the biosynthesis of giant marine polyether toxins.</title>
        <authorList>
            <person name="Fallon T.R."/>
            <person name="Shende V.V."/>
            <person name="Wierzbicki I.H."/>
            <person name="Pendleton A.L."/>
            <person name="Watervoot N.F."/>
            <person name="Auber R.P."/>
            <person name="Gonzalez D.J."/>
            <person name="Wisecaver J.H."/>
            <person name="Moore B.S."/>
        </authorList>
    </citation>
    <scope>NUCLEOTIDE SEQUENCE [LARGE SCALE GENOMIC DNA]</scope>
    <source>
        <strain evidence="4 5">12B1</strain>
    </source>
</reference>
<evidence type="ECO:0000313" key="4">
    <source>
        <dbReference type="EMBL" id="KAL1530553.1"/>
    </source>
</evidence>
<evidence type="ECO:0000256" key="2">
    <source>
        <dbReference type="ARBA" id="ARBA00022737"/>
    </source>
</evidence>
<dbReference type="InterPro" id="IPR032675">
    <property type="entry name" value="LRR_dom_sf"/>
</dbReference>
<evidence type="ECO:0000256" key="3">
    <source>
        <dbReference type="SAM" id="MobiDB-lite"/>
    </source>
</evidence>
<dbReference type="InterPro" id="IPR025875">
    <property type="entry name" value="Leu-rich_rpt_4"/>
</dbReference>
<protein>
    <submittedName>
        <fullName evidence="4">Uncharacterized protein</fullName>
    </submittedName>
</protein>
<feature type="compositionally biased region" description="Pro residues" evidence="3">
    <location>
        <begin position="33"/>
        <end position="47"/>
    </location>
</feature>
<organism evidence="4 5">
    <name type="scientific">Prymnesium parvum</name>
    <name type="common">Toxic golden alga</name>
    <dbReference type="NCBI Taxonomy" id="97485"/>
    <lineage>
        <taxon>Eukaryota</taxon>
        <taxon>Haptista</taxon>
        <taxon>Haptophyta</taxon>
        <taxon>Prymnesiophyceae</taxon>
        <taxon>Prymnesiales</taxon>
        <taxon>Prymnesiaceae</taxon>
        <taxon>Prymnesium</taxon>
    </lineage>
</organism>
<gene>
    <name evidence="4" type="ORF">AB1Y20_001454</name>
</gene>
<feature type="region of interest" description="Disordered" evidence="3">
    <location>
        <begin position="28"/>
        <end position="56"/>
    </location>
</feature>
<dbReference type="InterPro" id="IPR001611">
    <property type="entry name" value="Leu-rich_rpt"/>
</dbReference>
<dbReference type="Proteomes" id="UP001515480">
    <property type="component" value="Unassembled WGS sequence"/>
</dbReference>